<reference evidence="10 11" key="1">
    <citation type="submission" date="2017-10" db="EMBL/GenBank/DDBJ databases">
        <title>Draft genome of two endophytic bacteria isolated from 'guarana' Paullinia cupana (Mart.) Ducke.</title>
        <authorList>
            <person name="Siqueira K.A."/>
            <person name="Liotti R.G."/>
            <person name="Mendes T.A."/>
            <person name="Soares M.A."/>
        </authorList>
    </citation>
    <scope>NUCLEOTIDE SEQUENCE [LARGE SCALE GENOMIC DNA]</scope>
    <source>
        <strain evidence="10 11">342</strain>
    </source>
</reference>
<dbReference type="InterPro" id="IPR008410">
    <property type="entry name" value="BCSC_C"/>
</dbReference>
<protein>
    <submittedName>
        <fullName evidence="10">Cellulose synthase</fullName>
    </submittedName>
</protein>
<comment type="pathway">
    <text evidence="2">Glycan metabolism; bacterial cellulose biosynthesis.</text>
</comment>
<keyword evidence="5 7" id="KW-0802">TPR repeat</keyword>
<feature type="signal peptide" evidence="8">
    <location>
        <begin position="1"/>
        <end position="33"/>
    </location>
</feature>
<evidence type="ECO:0000256" key="7">
    <source>
        <dbReference type="PROSITE-ProRule" id="PRU00339"/>
    </source>
</evidence>
<dbReference type="InterPro" id="IPR011990">
    <property type="entry name" value="TPR-like_helical_dom_sf"/>
</dbReference>
<evidence type="ECO:0000256" key="3">
    <source>
        <dbReference type="ARBA" id="ARBA00022729"/>
    </source>
</evidence>
<keyword evidence="3 8" id="KW-0732">Signal</keyword>
<keyword evidence="6" id="KW-0135">Cellulose biosynthesis</keyword>
<dbReference type="InterPro" id="IPR019734">
    <property type="entry name" value="TPR_rpt"/>
</dbReference>
<keyword evidence="11" id="KW-1185">Reference proteome</keyword>
<comment type="function">
    <text evidence="1">Required for maximal bacterial cellulose synthesis.</text>
</comment>
<evidence type="ECO:0000256" key="6">
    <source>
        <dbReference type="ARBA" id="ARBA00022916"/>
    </source>
</evidence>
<dbReference type="GO" id="GO:0019867">
    <property type="term" value="C:outer membrane"/>
    <property type="evidence" value="ECO:0007669"/>
    <property type="project" value="InterPro"/>
</dbReference>
<evidence type="ECO:0000313" key="10">
    <source>
        <dbReference type="EMBL" id="PRD14643.1"/>
    </source>
</evidence>
<dbReference type="SMART" id="SM00028">
    <property type="entry name" value="TPR"/>
    <property type="match status" value="6"/>
</dbReference>
<dbReference type="Pfam" id="PF14559">
    <property type="entry name" value="TPR_19"/>
    <property type="match status" value="2"/>
</dbReference>
<evidence type="ECO:0000259" key="9">
    <source>
        <dbReference type="Pfam" id="PF05420"/>
    </source>
</evidence>
<keyword evidence="4" id="KW-0677">Repeat</keyword>
<dbReference type="UniPathway" id="UPA00694"/>
<dbReference type="InterPro" id="IPR011250">
    <property type="entry name" value="OMP/PagP_B-barrel"/>
</dbReference>
<evidence type="ECO:0000256" key="1">
    <source>
        <dbReference type="ARBA" id="ARBA00003476"/>
    </source>
</evidence>
<dbReference type="PRINTS" id="PR01441">
    <property type="entry name" value="CELLSNTHASEC"/>
</dbReference>
<dbReference type="PROSITE" id="PS50005">
    <property type="entry name" value="TPR"/>
    <property type="match status" value="2"/>
</dbReference>
<dbReference type="Pfam" id="PF13432">
    <property type="entry name" value="TPR_16"/>
    <property type="match status" value="1"/>
</dbReference>
<dbReference type="RefSeq" id="WP_105593707.1">
    <property type="nucleotide sequence ID" value="NZ_PDET01000010.1"/>
</dbReference>
<evidence type="ECO:0000256" key="8">
    <source>
        <dbReference type="SAM" id="SignalP"/>
    </source>
</evidence>
<dbReference type="Pfam" id="PF05420">
    <property type="entry name" value="BCSC_C"/>
    <property type="match status" value="1"/>
</dbReference>
<proteinExistence type="predicted"/>
<sequence>MKTQLTQLSARIRHRWMIGGSLALSVISFPLMAADNNPAVQALFDQANYWHQKSHDNLAREALQKVLMVDGNNTQAMYLMALWSQQNGDTAGMTKWRTKLSEVSPQDPRLVELDNARQMQSIPAAQLSLARQQARTGNTAAALQTWRNTFSGNQPPASVAAEYYLTMAGDRNMLPQAIDNLRQFSAQNPQDNAAKLALAKALTYQESTRREGLQSLETMAPANPDADRSLRQALLWLGPKPTDDALYQNYQQRHPQDTAVMAYYRKNVGGETKGQGFNALNSGDVSGAQNAFDQVLQVNPEDADALAGLGYVAQRNGNYTQAADYLERAAKLGGNNSQQRQQQADDARFYGQLATAQQALKSGNTAQALSLSEPLTQAAGEKGVSAKLFRGDALRRSNQLDQAEQTFRSVLATEPDNRPAKEGLFYVLRQQNRTAEANTLLASLPASVRAAVTPRPVATSDPVRNEAKQALAAGNPQRAVSILQQGMQRFPSDPWLRLDLARIYEQQGNSAQAAGVMQPAYRNGASSNEVYAAALFASETGSWAQANSLLSRIPARSQNADMRTLAQRASFNQQMDVAKQYLSQGNSAAAANTLKVLAANPPSSPSDAGNLAKALAQAGDMSTAVSVVRGNMRRGVQGNAGDYAAQAAVLEQAGLGAEAQSFLSSPEIQSRSTPTQLAGIRNGGVINEVDRLREQKQYAAAYDKLITALQKDPQNTDLMFAMARLYQSGKMNKEAGVVYDYLMTRDTPNQDAREGAINVALALNDVPRARSLSTGLRGQQSPERLLLLARVANADGDHNEALSYLRTARGKVIGLSGADTGSSAGIGGLAMSDNPFINRTTLSPRPSPSTYGKTMPWQLSPTYRDYRDIPGATFTMGNAPLLRENQTLAQIDTMMADLEKDTGTWMQAGVQIRSRDGESGLSKLTEAKAPLTWTSSPLGDAHFDFTVTPINLSAGSATGDAYRRLGSGATEQAIGNLVSTIESEQTYVSGLTDTELTTFNTTNPGVATALTALDGVKFEDLNPLTATGLKNLTSLNNNTALKNYLIASTRKPSVDSASTGTSDSQNASGVELNLALTGTSYKIDLGSTPLGQDLSTMVGGVKWAPKLTDYLTLILTGERRAVTDSLLSYVGVQDKLSGSNWGRVTKNGGNALLSYDDGDAGFYVGAGAYSYLGENVASNQSLVANAGAYVRPYHYDDRELKTGISLSWMDFKKNLSYYSYGQGGYFSPQNFVSVAFPIDYSQSYDDLSVRIGGSAGYQAYTQDRSAYYPNNPEWQSALESAVTAGFAKEAYYSGGSKSGVGYNLHAGADYKINKNITVGGQLGYDTFGEYNESTAQLYFRYMLGGSQ</sequence>
<dbReference type="InterPro" id="IPR003921">
    <property type="entry name" value="Cell_synth_C"/>
</dbReference>
<dbReference type="PANTHER" id="PTHR12558:SF13">
    <property type="entry name" value="CELL DIVISION CYCLE PROTEIN 27 HOMOLOG"/>
    <property type="match status" value="1"/>
</dbReference>
<feature type="chain" id="PRO_5015556420" evidence="8">
    <location>
        <begin position="34"/>
        <end position="1347"/>
    </location>
</feature>
<feature type="repeat" description="TPR" evidence="7">
    <location>
        <begin position="303"/>
        <end position="336"/>
    </location>
</feature>
<dbReference type="Gene3D" id="1.25.40.10">
    <property type="entry name" value="Tetratricopeptide repeat domain"/>
    <property type="match status" value="4"/>
</dbReference>
<dbReference type="GO" id="GO:0030244">
    <property type="term" value="P:cellulose biosynthetic process"/>
    <property type="evidence" value="ECO:0007669"/>
    <property type="project" value="UniProtKB-KW"/>
</dbReference>
<name>A0A2S9IA22_9GAMM</name>
<dbReference type="OrthoDB" id="174989at2"/>
<dbReference type="PANTHER" id="PTHR12558">
    <property type="entry name" value="CELL DIVISION CYCLE 16,23,27"/>
    <property type="match status" value="1"/>
</dbReference>
<feature type="repeat" description="TPR" evidence="7">
    <location>
        <begin position="384"/>
        <end position="417"/>
    </location>
</feature>
<dbReference type="EMBL" id="PDET01000010">
    <property type="protein sequence ID" value="PRD14643.1"/>
    <property type="molecule type" value="Genomic_DNA"/>
</dbReference>
<evidence type="ECO:0000256" key="2">
    <source>
        <dbReference type="ARBA" id="ARBA00005186"/>
    </source>
</evidence>
<dbReference type="Proteomes" id="UP000239181">
    <property type="component" value="Unassembled WGS sequence"/>
</dbReference>
<evidence type="ECO:0000256" key="4">
    <source>
        <dbReference type="ARBA" id="ARBA00022737"/>
    </source>
</evidence>
<dbReference type="GO" id="GO:0006011">
    <property type="term" value="P:UDP-alpha-D-glucose metabolic process"/>
    <property type="evidence" value="ECO:0007669"/>
    <property type="project" value="InterPro"/>
</dbReference>
<dbReference type="SUPFAM" id="SSF56925">
    <property type="entry name" value="OMPA-like"/>
    <property type="match status" value="1"/>
</dbReference>
<organism evidence="10 11">
    <name type="scientific">Pantoea coffeiphila</name>
    <dbReference type="NCBI Taxonomy" id="1465635"/>
    <lineage>
        <taxon>Bacteria</taxon>
        <taxon>Pseudomonadati</taxon>
        <taxon>Pseudomonadota</taxon>
        <taxon>Gammaproteobacteria</taxon>
        <taxon>Enterobacterales</taxon>
        <taxon>Erwiniaceae</taxon>
        <taxon>Pantoea</taxon>
    </lineage>
</organism>
<comment type="caution">
    <text evidence="10">The sequence shown here is derived from an EMBL/GenBank/DDBJ whole genome shotgun (WGS) entry which is preliminary data.</text>
</comment>
<feature type="domain" description="Cellulose synthase operon C C-terminal" evidence="9">
    <location>
        <begin position="1055"/>
        <end position="1343"/>
    </location>
</feature>
<accession>A0A2S9IA22</accession>
<evidence type="ECO:0000256" key="5">
    <source>
        <dbReference type="ARBA" id="ARBA00022803"/>
    </source>
</evidence>
<dbReference type="SUPFAM" id="SSF48452">
    <property type="entry name" value="TPR-like"/>
    <property type="match status" value="4"/>
</dbReference>
<gene>
    <name evidence="10" type="ORF">CQW29_15805</name>
</gene>
<evidence type="ECO:0000313" key="11">
    <source>
        <dbReference type="Proteomes" id="UP000239181"/>
    </source>
</evidence>